<dbReference type="GO" id="GO:0046688">
    <property type="term" value="P:response to copper ion"/>
    <property type="evidence" value="ECO:0007669"/>
    <property type="project" value="InterPro"/>
</dbReference>
<feature type="signal peptide" evidence="5">
    <location>
        <begin position="1"/>
        <end position="38"/>
    </location>
</feature>
<dbReference type="Gene3D" id="2.60.40.1220">
    <property type="match status" value="1"/>
</dbReference>
<dbReference type="Pfam" id="PF04234">
    <property type="entry name" value="CopC"/>
    <property type="match status" value="1"/>
</dbReference>
<keyword evidence="4" id="KW-0812">Transmembrane</keyword>
<protein>
    <submittedName>
        <fullName evidence="7">Copper resistance protein CopC</fullName>
    </submittedName>
</protein>
<dbReference type="EMBL" id="DVLP01000275">
    <property type="protein sequence ID" value="HIT75753.1"/>
    <property type="molecule type" value="Genomic_DNA"/>
</dbReference>
<dbReference type="InterPro" id="IPR007348">
    <property type="entry name" value="CopC_dom"/>
</dbReference>
<evidence type="ECO:0000256" key="3">
    <source>
        <dbReference type="SAM" id="MobiDB-lite"/>
    </source>
</evidence>
<evidence type="ECO:0000259" key="6">
    <source>
        <dbReference type="Pfam" id="PF04234"/>
    </source>
</evidence>
<evidence type="ECO:0000313" key="8">
    <source>
        <dbReference type="Proteomes" id="UP000886842"/>
    </source>
</evidence>
<evidence type="ECO:0000256" key="5">
    <source>
        <dbReference type="SAM" id="SignalP"/>
    </source>
</evidence>
<evidence type="ECO:0000256" key="4">
    <source>
        <dbReference type="SAM" id="Phobius"/>
    </source>
</evidence>
<proteinExistence type="predicted"/>
<organism evidence="7 8">
    <name type="scientific">Candidatus Avipropionibacterium avicola</name>
    <dbReference type="NCBI Taxonomy" id="2840701"/>
    <lineage>
        <taxon>Bacteria</taxon>
        <taxon>Bacillati</taxon>
        <taxon>Actinomycetota</taxon>
        <taxon>Actinomycetes</taxon>
        <taxon>Propionibacteriales</taxon>
        <taxon>Propionibacteriaceae</taxon>
        <taxon>Propionibacteriaceae incertae sedis</taxon>
        <taxon>Candidatus Avipropionibacterium</taxon>
    </lineage>
</organism>
<reference evidence="7" key="2">
    <citation type="journal article" date="2021" name="PeerJ">
        <title>Extensive microbial diversity within the chicken gut microbiome revealed by metagenomics and culture.</title>
        <authorList>
            <person name="Gilroy R."/>
            <person name="Ravi A."/>
            <person name="Getino M."/>
            <person name="Pursley I."/>
            <person name="Horton D.L."/>
            <person name="Alikhan N.F."/>
            <person name="Baker D."/>
            <person name="Gharbi K."/>
            <person name="Hall N."/>
            <person name="Watson M."/>
            <person name="Adriaenssens E.M."/>
            <person name="Foster-Nyarko E."/>
            <person name="Jarju S."/>
            <person name="Secka A."/>
            <person name="Antonio M."/>
            <person name="Oren A."/>
            <person name="Chaudhuri R.R."/>
            <person name="La Ragione R."/>
            <person name="Hildebrand F."/>
            <person name="Pallen M.J."/>
        </authorList>
    </citation>
    <scope>NUCLEOTIDE SEQUENCE</scope>
    <source>
        <strain evidence="7">ChiGjej1B1-24693</strain>
    </source>
</reference>
<comment type="caution">
    <text evidence="7">The sequence shown here is derived from an EMBL/GenBank/DDBJ whole genome shotgun (WGS) entry which is preliminary data.</text>
</comment>
<accession>A0A9D1KNW5</accession>
<name>A0A9D1KNW5_9ACTN</name>
<dbReference type="AlphaFoldDB" id="A0A9D1KNW5"/>
<keyword evidence="4" id="KW-0472">Membrane</keyword>
<evidence type="ECO:0000313" key="7">
    <source>
        <dbReference type="EMBL" id="HIT75753.1"/>
    </source>
</evidence>
<gene>
    <name evidence="7" type="ORF">IAA98_09225</name>
</gene>
<sequence length="198" mass="21149">MSTTSVSHRWLGRLVRRTLLPLLLAGLVTGWASAPAGAHVEAVHSSTPEQHSVVTEVSEVTIEFVDGIDTETATFTLRRADGTDLALADPVFSAEDTTVTLTPESAEAEGLAEGRYRAGYQVNFGDGHVSTGVIEFEVSRDGESKAEPWPADDQAPARVEPDRADVSGQWPWLVGIGVVVVAGFAVVLVVQRRRSSRG</sequence>
<evidence type="ECO:0000256" key="2">
    <source>
        <dbReference type="ARBA" id="ARBA00023008"/>
    </source>
</evidence>
<reference evidence="7" key="1">
    <citation type="submission" date="2020-10" db="EMBL/GenBank/DDBJ databases">
        <authorList>
            <person name="Gilroy R."/>
        </authorList>
    </citation>
    <scope>NUCLEOTIDE SEQUENCE</scope>
    <source>
        <strain evidence="7">ChiGjej1B1-24693</strain>
    </source>
</reference>
<dbReference type="GO" id="GO:0042597">
    <property type="term" value="C:periplasmic space"/>
    <property type="evidence" value="ECO:0007669"/>
    <property type="project" value="InterPro"/>
</dbReference>
<keyword evidence="2" id="KW-0186">Copper</keyword>
<keyword evidence="1 5" id="KW-0732">Signal</keyword>
<dbReference type="SUPFAM" id="SSF81296">
    <property type="entry name" value="E set domains"/>
    <property type="match status" value="1"/>
</dbReference>
<keyword evidence="4" id="KW-1133">Transmembrane helix</keyword>
<feature type="chain" id="PRO_5038679624" evidence="5">
    <location>
        <begin position="39"/>
        <end position="198"/>
    </location>
</feature>
<feature type="transmembrane region" description="Helical" evidence="4">
    <location>
        <begin position="170"/>
        <end position="190"/>
    </location>
</feature>
<evidence type="ECO:0000256" key="1">
    <source>
        <dbReference type="ARBA" id="ARBA00022729"/>
    </source>
</evidence>
<dbReference type="InterPro" id="IPR014755">
    <property type="entry name" value="Cu-Rt/internalin_Ig-like"/>
</dbReference>
<dbReference type="Proteomes" id="UP000886842">
    <property type="component" value="Unassembled WGS sequence"/>
</dbReference>
<dbReference type="GO" id="GO:0005507">
    <property type="term" value="F:copper ion binding"/>
    <property type="evidence" value="ECO:0007669"/>
    <property type="project" value="InterPro"/>
</dbReference>
<feature type="region of interest" description="Disordered" evidence="3">
    <location>
        <begin position="139"/>
        <end position="158"/>
    </location>
</feature>
<feature type="domain" description="CopC" evidence="6">
    <location>
        <begin position="42"/>
        <end position="138"/>
    </location>
</feature>
<dbReference type="InterPro" id="IPR014756">
    <property type="entry name" value="Ig_E-set"/>
</dbReference>